<dbReference type="AlphaFoldDB" id="A0A8S4S4J4"/>
<keyword evidence="2" id="KW-1185">Reference proteome</keyword>
<dbReference type="Proteomes" id="UP000838756">
    <property type="component" value="Unassembled WGS sequence"/>
</dbReference>
<evidence type="ECO:0000313" key="1">
    <source>
        <dbReference type="EMBL" id="CAH2244911.1"/>
    </source>
</evidence>
<gene>
    <name evidence="1" type="primary">jg22338</name>
    <name evidence="1" type="ORF">PAEG_LOCUS20811</name>
</gene>
<reference evidence="1" key="1">
    <citation type="submission" date="2022-03" db="EMBL/GenBank/DDBJ databases">
        <authorList>
            <person name="Lindestad O."/>
        </authorList>
    </citation>
    <scope>NUCLEOTIDE SEQUENCE</scope>
</reference>
<dbReference type="EMBL" id="CAKXAJ010025868">
    <property type="protein sequence ID" value="CAH2244911.1"/>
    <property type="molecule type" value="Genomic_DNA"/>
</dbReference>
<sequence>MKGHRVVSDRVGALASQHQFTRPGEDSGLPWPIVRLMRSGEYFFPGRALHALYEGGTGAFVGDPGAFQIRAEDGHRGGLVGKNPT</sequence>
<evidence type="ECO:0000313" key="2">
    <source>
        <dbReference type="Proteomes" id="UP000838756"/>
    </source>
</evidence>
<proteinExistence type="predicted"/>
<organism evidence="1 2">
    <name type="scientific">Pararge aegeria aegeria</name>
    <dbReference type="NCBI Taxonomy" id="348720"/>
    <lineage>
        <taxon>Eukaryota</taxon>
        <taxon>Metazoa</taxon>
        <taxon>Ecdysozoa</taxon>
        <taxon>Arthropoda</taxon>
        <taxon>Hexapoda</taxon>
        <taxon>Insecta</taxon>
        <taxon>Pterygota</taxon>
        <taxon>Neoptera</taxon>
        <taxon>Endopterygota</taxon>
        <taxon>Lepidoptera</taxon>
        <taxon>Glossata</taxon>
        <taxon>Ditrysia</taxon>
        <taxon>Papilionoidea</taxon>
        <taxon>Nymphalidae</taxon>
        <taxon>Satyrinae</taxon>
        <taxon>Satyrini</taxon>
        <taxon>Parargina</taxon>
        <taxon>Pararge</taxon>
    </lineage>
</organism>
<comment type="caution">
    <text evidence="1">The sequence shown here is derived from an EMBL/GenBank/DDBJ whole genome shotgun (WGS) entry which is preliminary data.</text>
</comment>
<accession>A0A8S4S4J4</accession>
<name>A0A8S4S4J4_9NEOP</name>
<protein>
    <submittedName>
        <fullName evidence="1">Jg22338 protein</fullName>
    </submittedName>
</protein>